<dbReference type="PANTHER" id="PTHR10728">
    <property type="entry name" value="CYTOSOLIC PHOSPHOLIPASE A2"/>
    <property type="match status" value="1"/>
</dbReference>
<dbReference type="OrthoDB" id="4084751at2759"/>
<evidence type="ECO:0000256" key="4">
    <source>
        <dbReference type="ARBA" id="ARBA00022801"/>
    </source>
</evidence>
<dbReference type="GO" id="GO:0005829">
    <property type="term" value="C:cytosol"/>
    <property type="evidence" value="ECO:0007669"/>
    <property type="project" value="TreeGrafter"/>
</dbReference>
<keyword evidence="12" id="KW-1185">Reference proteome</keyword>
<dbReference type="PANTHER" id="PTHR10728:SF33">
    <property type="entry name" value="LYSOPHOSPHOLIPASE 1-RELATED"/>
    <property type="match status" value="1"/>
</dbReference>
<keyword evidence="7" id="KW-0325">Glycoprotein</keyword>
<sequence>MAPLSNIVASIALLATAAQGAAVGHERQHGRGLTHRQSQSGYAPISVPCPVLPLNRAAKGLSIAESVYVAGRKLKANAALAAWLKKVDPAFDTSKLPVVGLTSSGGGYRALLAGAGVVQGLDGRDSNLATSGLFQGLTYYAGLSGGAWLLSSLSGNNWPTISNLRDTLWLDAFEDDALVADIILASSDYNTVAKDLKAKNATGFNTTIPDAWGRFISHQILSGPNGGVFERLSGQASKSNFTFLNVPFPIMTALSVDTGAGQCTPVPTSTQYEFSPYEFGSWDNGIRAFTSTAFLGTSLTNSKPTNANKCTANLDNLGYMFGTSSDIFSLYCSPYPAENSSLIGVLSGLIPSTPTNLLSNIPNPFYQSPSSPATSSQPTLYLADGGLNDQINPIWPFLQPERPVTALIVSDNTADTDDSFPSGIQIRNTYLAAQSAGLTKMPPVPPPETFVAQGLNKRAVFFGCDDKDKLTIVWLPNAAYSFPSNASTYQVQFSREETKGIIANGNLVASQNGTEGWGRCLGCALVGKTGGTLPGGCKGCFDKYCYRGDV</sequence>
<keyword evidence="6 8" id="KW-0443">Lipid metabolism</keyword>
<gene>
    <name evidence="11" type="ORF">KVT40_007713</name>
</gene>
<accession>A0A8K0PCJ4</accession>
<feature type="domain" description="PLA2c" evidence="10">
    <location>
        <begin position="48"/>
        <end position="550"/>
    </location>
</feature>
<dbReference type="PROSITE" id="PS51210">
    <property type="entry name" value="PLA2C"/>
    <property type="match status" value="1"/>
</dbReference>
<dbReference type="Gene3D" id="3.40.1090.10">
    <property type="entry name" value="Cytosolic phospholipase A2 catalytic domain"/>
    <property type="match status" value="1"/>
</dbReference>
<evidence type="ECO:0000313" key="11">
    <source>
        <dbReference type="EMBL" id="KAG8624646.1"/>
    </source>
</evidence>
<evidence type="ECO:0000256" key="3">
    <source>
        <dbReference type="ARBA" id="ARBA00022729"/>
    </source>
</evidence>
<evidence type="ECO:0000256" key="9">
    <source>
        <dbReference type="RuleBase" id="RU362103"/>
    </source>
</evidence>
<dbReference type="InterPro" id="IPR016035">
    <property type="entry name" value="Acyl_Trfase/lysoPLipase"/>
</dbReference>
<evidence type="ECO:0000256" key="5">
    <source>
        <dbReference type="ARBA" id="ARBA00022963"/>
    </source>
</evidence>
<keyword evidence="5 8" id="KW-0442">Lipid degradation</keyword>
<evidence type="ECO:0000256" key="8">
    <source>
        <dbReference type="PROSITE-ProRule" id="PRU00555"/>
    </source>
</evidence>
<dbReference type="GO" id="GO:0005783">
    <property type="term" value="C:endoplasmic reticulum"/>
    <property type="evidence" value="ECO:0007669"/>
    <property type="project" value="TreeGrafter"/>
</dbReference>
<comment type="caution">
    <text evidence="11">The sequence shown here is derived from an EMBL/GenBank/DDBJ whole genome shotgun (WGS) entry which is preliminary data.</text>
</comment>
<dbReference type="InterPro" id="IPR002642">
    <property type="entry name" value="LysoPLipase_cat_dom"/>
</dbReference>
<protein>
    <recommendedName>
        <fullName evidence="2 9">Lysophospholipase</fullName>
        <ecNumber evidence="2 9">3.1.1.5</ecNumber>
    </recommendedName>
</protein>
<dbReference type="Proteomes" id="UP000809789">
    <property type="component" value="Unassembled WGS sequence"/>
</dbReference>
<name>A0A8K0PCJ4_9PEZI</name>
<comment type="similarity">
    <text evidence="1 9">Belongs to the lysophospholipase family.</text>
</comment>
<dbReference type="SMART" id="SM00022">
    <property type="entry name" value="PLAc"/>
    <property type="match status" value="1"/>
</dbReference>
<evidence type="ECO:0000313" key="12">
    <source>
        <dbReference type="Proteomes" id="UP000809789"/>
    </source>
</evidence>
<keyword evidence="4 8" id="KW-0378">Hydrolase</keyword>
<proteinExistence type="inferred from homology"/>
<dbReference type="AlphaFoldDB" id="A0A8K0PCJ4"/>
<reference evidence="11" key="1">
    <citation type="submission" date="2021-07" db="EMBL/GenBank/DDBJ databases">
        <title>Elsinoe batatas strain:CRI-CJ2 Genome sequencing and assembly.</title>
        <authorList>
            <person name="Huang L."/>
        </authorList>
    </citation>
    <scope>NUCLEOTIDE SEQUENCE</scope>
    <source>
        <strain evidence="11">CRI-CJ2</strain>
    </source>
</reference>
<dbReference type="EMBL" id="JAESVG020000009">
    <property type="protein sequence ID" value="KAG8624646.1"/>
    <property type="molecule type" value="Genomic_DNA"/>
</dbReference>
<evidence type="ECO:0000256" key="7">
    <source>
        <dbReference type="ARBA" id="ARBA00023180"/>
    </source>
</evidence>
<dbReference type="GO" id="GO:0004622">
    <property type="term" value="F:phosphatidylcholine lysophospholipase activity"/>
    <property type="evidence" value="ECO:0007669"/>
    <property type="project" value="UniProtKB-EC"/>
</dbReference>
<feature type="chain" id="PRO_5035488448" description="Lysophospholipase" evidence="9">
    <location>
        <begin position="23"/>
        <end position="550"/>
    </location>
</feature>
<dbReference type="GO" id="GO:0046475">
    <property type="term" value="P:glycerophospholipid catabolic process"/>
    <property type="evidence" value="ECO:0007669"/>
    <property type="project" value="TreeGrafter"/>
</dbReference>
<dbReference type="GO" id="GO:0004623">
    <property type="term" value="F:phospholipase A2 activity"/>
    <property type="evidence" value="ECO:0007669"/>
    <property type="project" value="TreeGrafter"/>
</dbReference>
<feature type="signal peptide" evidence="9">
    <location>
        <begin position="1"/>
        <end position="22"/>
    </location>
</feature>
<keyword evidence="3 9" id="KW-0732">Signal</keyword>
<organism evidence="11 12">
    <name type="scientific">Elsinoe batatas</name>
    <dbReference type="NCBI Taxonomy" id="2601811"/>
    <lineage>
        <taxon>Eukaryota</taxon>
        <taxon>Fungi</taxon>
        <taxon>Dikarya</taxon>
        <taxon>Ascomycota</taxon>
        <taxon>Pezizomycotina</taxon>
        <taxon>Dothideomycetes</taxon>
        <taxon>Dothideomycetidae</taxon>
        <taxon>Myriangiales</taxon>
        <taxon>Elsinoaceae</taxon>
        <taxon>Elsinoe</taxon>
    </lineage>
</organism>
<evidence type="ECO:0000259" key="10">
    <source>
        <dbReference type="PROSITE" id="PS51210"/>
    </source>
</evidence>
<evidence type="ECO:0000256" key="2">
    <source>
        <dbReference type="ARBA" id="ARBA00013274"/>
    </source>
</evidence>
<evidence type="ECO:0000256" key="6">
    <source>
        <dbReference type="ARBA" id="ARBA00023098"/>
    </source>
</evidence>
<dbReference type="EC" id="3.1.1.5" evidence="2 9"/>
<comment type="catalytic activity">
    <reaction evidence="9">
        <text>a 1-acyl-sn-glycero-3-phosphocholine + H2O = sn-glycerol 3-phosphocholine + a fatty acid + H(+)</text>
        <dbReference type="Rhea" id="RHEA:15177"/>
        <dbReference type="ChEBI" id="CHEBI:15377"/>
        <dbReference type="ChEBI" id="CHEBI:15378"/>
        <dbReference type="ChEBI" id="CHEBI:16870"/>
        <dbReference type="ChEBI" id="CHEBI:28868"/>
        <dbReference type="ChEBI" id="CHEBI:58168"/>
        <dbReference type="EC" id="3.1.1.5"/>
    </reaction>
</comment>
<dbReference type="SUPFAM" id="SSF52151">
    <property type="entry name" value="FabD/lysophospholipase-like"/>
    <property type="match status" value="1"/>
</dbReference>
<dbReference type="Pfam" id="PF01735">
    <property type="entry name" value="PLA2_B"/>
    <property type="match status" value="1"/>
</dbReference>
<evidence type="ECO:0000256" key="1">
    <source>
        <dbReference type="ARBA" id="ARBA00008780"/>
    </source>
</evidence>